<dbReference type="Pfam" id="PF15327">
    <property type="entry name" value="Tankyrase_bdg_C"/>
    <property type="match status" value="1"/>
</dbReference>
<dbReference type="Proteomes" id="UP001181693">
    <property type="component" value="Unassembled WGS sequence"/>
</dbReference>
<dbReference type="InterPro" id="IPR032764">
    <property type="entry name" value="Tankyrase-bd_C"/>
</dbReference>
<name>A0AAV2ZFU2_PYXAD</name>
<gene>
    <name evidence="3" type="ORF">GDO54_004696</name>
</gene>
<evidence type="ECO:0000256" key="1">
    <source>
        <dbReference type="SAM" id="MobiDB-lite"/>
    </source>
</evidence>
<evidence type="ECO:0000313" key="4">
    <source>
        <dbReference type="Proteomes" id="UP001181693"/>
    </source>
</evidence>
<evidence type="ECO:0000313" key="3">
    <source>
        <dbReference type="EMBL" id="DBA15494.1"/>
    </source>
</evidence>
<dbReference type="GO" id="GO:0000792">
    <property type="term" value="C:heterochromatin"/>
    <property type="evidence" value="ECO:0007669"/>
    <property type="project" value="TreeGrafter"/>
</dbReference>
<dbReference type="InterPro" id="IPR040006">
    <property type="entry name" value="TNKS1BP1-like"/>
</dbReference>
<feature type="region of interest" description="Disordered" evidence="1">
    <location>
        <begin position="1"/>
        <end position="53"/>
    </location>
</feature>
<protein>
    <recommendedName>
        <fullName evidence="2">Tankyrase 1-binding protein C-terminal domain-containing protein</fullName>
    </recommendedName>
</protein>
<comment type="caution">
    <text evidence="3">The sequence shown here is derived from an EMBL/GenBank/DDBJ whole genome shotgun (WGS) entry which is preliminary data.</text>
</comment>
<feature type="region of interest" description="Disordered" evidence="1">
    <location>
        <begin position="603"/>
        <end position="637"/>
    </location>
</feature>
<organism evidence="3 4">
    <name type="scientific">Pyxicephalus adspersus</name>
    <name type="common">African bullfrog</name>
    <dbReference type="NCBI Taxonomy" id="30357"/>
    <lineage>
        <taxon>Eukaryota</taxon>
        <taxon>Metazoa</taxon>
        <taxon>Chordata</taxon>
        <taxon>Craniata</taxon>
        <taxon>Vertebrata</taxon>
        <taxon>Euteleostomi</taxon>
        <taxon>Amphibia</taxon>
        <taxon>Batrachia</taxon>
        <taxon>Anura</taxon>
        <taxon>Neobatrachia</taxon>
        <taxon>Ranoidea</taxon>
        <taxon>Pyxicephalidae</taxon>
        <taxon>Pyxicephalinae</taxon>
        <taxon>Pyxicephalus</taxon>
    </lineage>
</organism>
<feature type="compositionally biased region" description="Basic and acidic residues" evidence="1">
    <location>
        <begin position="619"/>
        <end position="635"/>
    </location>
</feature>
<dbReference type="GO" id="GO:0071479">
    <property type="term" value="P:cellular response to ionizing radiation"/>
    <property type="evidence" value="ECO:0007669"/>
    <property type="project" value="TreeGrafter"/>
</dbReference>
<feature type="region of interest" description="Disordered" evidence="1">
    <location>
        <begin position="66"/>
        <end position="91"/>
    </location>
</feature>
<dbReference type="PANTHER" id="PTHR22042:SF2">
    <property type="entry name" value="182 KDA TANKYRASE-1-BINDING PROTEIN"/>
    <property type="match status" value="1"/>
</dbReference>
<feature type="compositionally biased region" description="Basic and acidic residues" evidence="1">
    <location>
        <begin position="695"/>
        <end position="711"/>
    </location>
</feature>
<dbReference type="GO" id="GO:0006302">
    <property type="term" value="P:double-strand break repair"/>
    <property type="evidence" value="ECO:0007669"/>
    <property type="project" value="TreeGrafter"/>
</dbReference>
<proteinExistence type="predicted"/>
<dbReference type="PANTHER" id="PTHR22042">
    <property type="entry name" value="TANKYRASE 1 BINDING PROTEIN"/>
    <property type="match status" value="1"/>
</dbReference>
<feature type="compositionally biased region" description="Acidic residues" evidence="1">
    <location>
        <begin position="1"/>
        <end position="10"/>
    </location>
</feature>
<feature type="region of interest" description="Disordered" evidence="1">
    <location>
        <begin position="729"/>
        <end position="873"/>
    </location>
</feature>
<feature type="region of interest" description="Disordered" evidence="1">
    <location>
        <begin position="487"/>
        <end position="506"/>
    </location>
</feature>
<dbReference type="SMART" id="SM01319">
    <property type="entry name" value="Tankyrase_bdg_C"/>
    <property type="match status" value="1"/>
</dbReference>
<evidence type="ECO:0000259" key="2">
    <source>
        <dbReference type="SMART" id="SM01319"/>
    </source>
</evidence>
<feature type="region of interest" description="Disordered" evidence="1">
    <location>
        <begin position="695"/>
        <end position="715"/>
    </location>
</feature>
<keyword evidence="4" id="KW-1185">Reference proteome</keyword>
<feature type="compositionally biased region" description="Basic and acidic residues" evidence="1">
    <location>
        <begin position="246"/>
        <end position="271"/>
    </location>
</feature>
<feature type="region of interest" description="Disordered" evidence="1">
    <location>
        <begin position="307"/>
        <end position="443"/>
    </location>
</feature>
<dbReference type="AlphaFoldDB" id="A0AAV2ZFU2"/>
<reference evidence="3" key="1">
    <citation type="thesis" date="2020" institute="ProQuest LLC" country="789 East Eisenhower Parkway, Ann Arbor, MI, USA">
        <title>Comparative Genomics and Chromosome Evolution.</title>
        <authorList>
            <person name="Mudd A.B."/>
        </authorList>
    </citation>
    <scope>NUCLEOTIDE SEQUENCE</scope>
    <source>
        <strain evidence="3">1538</strain>
        <tissue evidence="3">Blood</tissue>
    </source>
</reference>
<feature type="domain" description="Tankyrase 1-binding protein C-terminal" evidence="2">
    <location>
        <begin position="709"/>
        <end position="858"/>
    </location>
</feature>
<feature type="region of interest" description="Disordered" evidence="1">
    <location>
        <begin position="244"/>
        <end position="271"/>
    </location>
</feature>
<feature type="compositionally biased region" description="Basic and acidic residues" evidence="1">
    <location>
        <begin position="378"/>
        <end position="438"/>
    </location>
</feature>
<dbReference type="EMBL" id="DYDO01000012">
    <property type="protein sequence ID" value="DBA15494.1"/>
    <property type="molecule type" value="Genomic_DNA"/>
</dbReference>
<feature type="compositionally biased region" description="Acidic residues" evidence="1">
    <location>
        <begin position="770"/>
        <end position="785"/>
    </location>
</feature>
<sequence length="873" mass="101327">MESQTLEDDSLIPGEVIPHPVNDSKEPSHSYVERHTQPDNPQKDLSPLEGCKSSRQELNFEEIQFRYSENSSQDPAAGVTQPDELSDHYKQSTRLEYYTSHSPREYEHEVLLDKLDDRIDELKKIQYSQSQKQECSYLQTVGLDDKQSNEPVHTHGELVEPEYKYQQPVHTYIQSIKPNEQLEESVQRYDQSKEPVNAYEDLQDMPVSRYLKSEGSDFKLEHTEEFDHRHQKLAHLVPKYEPLEEPSFRCEESEETVHRDDQSEESVHKYKQSDMLAGRFAQSEQLVQSCQQPGKIFHTYQVSEVPVHRYEPSEESAQKNEHSEDPINKYKQSEESEDPIDKNKQSEESEDPTNKYRQSEESEDPIDKYTQSEESEDPIDKYKQSEELEDPTNKYRQSEESEDPIDKYKQSEESEDPTNKYKQSKESEDLFNKYRQSEQSENAYLESVHKNELFEDPAQKYNQYELTAKFEHTEQPVQEYQNSAKLIPKYEMSEEPVNKDKQSEEIIDSYDQSQEPDHKYQLHDEPVYISDPVNQYGQIKDPSYSHMGSDAKSLESSHDIVRCSEEDVRANEYLDQQPNDICTEDIKYSDTLADKVHDREKTLEDQVHKKQLSEQQQEDIPHGYTKSEEDEHVDGTLEGSKQELLTITNVESDETMTDGLQDQDATMTCQIPIGHAEHGELQTVDHILHAIKESQAEEPKETQEEEPRVENFDFLEGTGVLDSSLMKGRASLGRKRCHRTPAGTPAEEEKDSQYWMFRDSTEPKNAVELQSDEEEKDETPPDETPENSPSPVKSPNKKGIFAGIISPSLLKGRLKTRSKTIEDEPVKPQTEESKSPVKEKPESPGHSLNWLHALKKKKKTTKESFKEEKKKPK</sequence>
<accession>A0AAV2ZFU2</accession>
<feature type="compositionally biased region" description="Basic and acidic residues" evidence="1">
    <location>
        <begin position="307"/>
        <end position="371"/>
    </location>
</feature>
<feature type="compositionally biased region" description="Basic and acidic residues" evidence="1">
    <location>
        <begin position="603"/>
        <end position="612"/>
    </location>
</feature>
<feature type="compositionally biased region" description="Basic and acidic residues" evidence="1">
    <location>
        <begin position="819"/>
        <end position="843"/>
    </location>
</feature>
<dbReference type="GO" id="GO:0005634">
    <property type="term" value="C:nucleus"/>
    <property type="evidence" value="ECO:0007669"/>
    <property type="project" value="TreeGrafter"/>
</dbReference>
<feature type="compositionally biased region" description="Basic and acidic residues" evidence="1">
    <location>
        <begin position="861"/>
        <end position="873"/>
    </location>
</feature>
<feature type="compositionally biased region" description="Basic and acidic residues" evidence="1">
    <location>
        <begin position="22"/>
        <end position="37"/>
    </location>
</feature>